<dbReference type="AlphaFoldDB" id="A0AAN5DGE8"/>
<gene>
    <name evidence="1" type="ORF">PMAYCL1PPCAC_32899</name>
</gene>
<proteinExistence type="predicted"/>
<protein>
    <submittedName>
        <fullName evidence="1">Uncharacterized protein</fullName>
    </submittedName>
</protein>
<keyword evidence="2" id="KW-1185">Reference proteome</keyword>
<reference evidence="2" key="1">
    <citation type="submission" date="2022-10" db="EMBL/GenBank/DDBJ databases">
        <title>Genome assembly of Pristionchus species.</title>
        <authorList>
            <person name="Yoshida K."/>
            <person name="Sommer R.J."/>
        </authorList>
    </citation>
    <scope>NUCLEOTIDE SEQUENCE [LARGE SCALE GENOMIC DNA]</scope>
    <source>
        <strain evidence="2">RS5460</strain>
    </source>
</reference>
<dbReference type="EMBL" id="BTRK01000006">
    <property type="protein sequence ID" value="GMR62704.1"/>
    <property type="molecule type" value="Genomic_DNA"/>
</dbReference>
<accession>A0AAN5DGE8</accession>
<dbReference type="InterPro" id="IPR052792">
    <property type="entry name" value="Thioredoxin_dom-contain_11"/>
</dbReference>
<dbReference type="PANTHER" id="PTHR46497:SF1">
    <property type="entry name" value="THIOREDOXIN DOMAIN-CONTAINING PROTEIN 11"/>
    <property type="match status" value="1"/>
</dbReference>
<name>A0AAN5DGE8_9BILA</name>
<comment type="caution">
    <text evidence="1">The sequence shown here is derived from an EMBL/GenBank/DDBJ whole genome shotgun (WGS) entry which is preliminary data.</text>
</comment>
<dbReference type="Proteomes" id="UP001328107">
    <property type="component" value="Unassembled WGS sequence"/>
</dbReference>
<dbReference type="PANTHER" id="PTHR46497">
    <property type="entry name" value="THIOREDOXIN DOMAIN-CONTAINING PROTEIN 11"/>
    <property type="match status" value="1"/>
</dbReference>
<dbReference type="Gene3D" id="3.40.30.10">
    <property type="entry name" value="Glutaredoxin"/>
    <property type="match status" value="1"/>
</dbReference>
<evidence type="ECO:0000313" key="2">
    <source>
        <dbReference type="Proteomes" id="UP001328107"/>
    </source>
</evidence>
<evidence type="ECO:0000313" key="1">
    <source>
        <dbReference type="EMBL" id="GMR62704.1"/>
    </source>
</evidence>
<sequence length="914" mass="106614">MDSEERANISSSPTDNLDGRTLEWIEEESNLICDLAALDAAFDLCDTKKSRNRDKKVDSFLYSELSSSPETLEAPQSIILSKQDETTSIKRGWFHLDRNAMAVSFLVVFALSLLFDAYSNNLLLKEGEVYQTYPDDFAESSYVIDRQQADHKHFTTHGQAYNLIFVYSHMSLRSRKWIKIINTIERYTRYERKEFGIYTCRCFDENDSCRQLFGLQAKTPAVVLYHKGRYYTYGGRLSIDHVWSWVERMMSPIEIVYDLEDYYKKYLQYDVTFTAHFPFHKHGRTIRVHSLYPSYERIALERTTGTPDSHRTRFFVVLNKTLAEYLKVDQPGTVLFQSTLGRYEYLVAGWKEGELASYVFHWDRAAFRVPFMYKGIHPENRFKIQSNRLFTKITNGTTIVLFTRHDPLYYPGNEDITAFREIALEYSDCDVRPDWQWRVPKKIYHPHRYAAVMDDLHSAHKHQMMEDRAAYEATRRIETIRGCCKEVHSRRSMSTLCSCCQSGRTWRSEWKCDVDSCVRSTANSSELFDSETCALLQDEMSTDEILGECCGLLSEAQGPGKVHGEERRRRALRQRDALRGYLGHALDHGRISRAGVDAPRNMTLWKYGCKIENPLRFVMVDTRRSPSIARRLGVNPTSTPRVAIVDAEEERVAFMDWQYSRQSLRQFIASYHTEEIEWSPLVNGEFPQHQRADTDAEGRVISVGRNQLSMNELDYDGLLELTTQTALPRDSVLFLTGGASHAASMVLHFQVYETMQYFREQRIPIDFYSFDITRFDLPYNFKMNRFPSVYFLPADRPLDSFEFARGLQFTSSNLVYFALASLSDTVRWKALLERGNQKPHIIRYLRARIEETERILRRRRRLQSAKRLSVKLRASRLLLGHLHETNSEADFDRVMLALRHVMSPSLAPHKHVHN</sequence>
<organism evidence="1 2">
    <name type="scientific">Pristionchus mayeri</name>
    <dbReference type="NCBI Taxonomy" id="1317129"/>
    <lineage>
        <taxon>Eukaryota</taxon>
        <taxon>Metazoa</taxon>
        <taxon>Ecdysozoa</taxon>
        <taxon>Nematoda</taxon>
        <taxon>Chromadorea</taxon>
        <taxon>Rhabditida</taxon>
        <taxon>Rhabditina</taxon>
        <taxon>Diplogasteromorpha</taxon>
        <taxon>Diplogasteroidea</taxon>
        <taxon>Neodiplogasteridae</taxon>
        <taxon>Pristionchus</taxon>
    </lineage>
</organism>